<keyword evidence="1" id="KW-0732">Signal</keyword>
<dbReference type="AlphaFoldDB" id="B9ZZY4"/>
<name>B9ZZY4_9LAMI</name>
<evidence type="ECO:0000256" key="1">
    <source>
        <dbReference type="SAM" id="SignalP"/>
    </source>
</evidence>
<dbReference type="EMBL" id="AB465716">
    <property type="protein sequence ID" value="BAH29752.1"/>
    <property type="molecule type" value="Transcribed_RNA"/>
</dbReference>
<sequence length="105" mass="12140">MKRNGVAKVILFALLVLLPFSVVSAGRKNSKQWWTIFKKTYKVLSKSPGQCIRFSEFGSAWCDYMCYQTYKQQFRAYGVCDWSFLEVWLAGDCQCTDQNPNLTTV</sequence>
<gene>
    <name evidence="2" type="primary">TfCRP4</name>
</gene>
<accession>B9ZZY4</accession>
<organism evidence="2">
    <name type="scientific">Torenia fournieri</name>
    <name type="common">wishbone flower</name>
    <dbReference type="NCBI Taxonomy" id="68875"/>
    <lineage>
        <taxon>Eukaryota</taxon>
        <taxon>Viridiplantae</taxon>
        <taxon>Streptophyta</taxon>
        <taxon>Embryophyta</taxon>
        <taxon>Tracheophyta</taxon>
        <taxon>Spermatophyta</taxon>
        <taxon>Magnoliopsida</taxon>
        <taxon>eudicotyledons</taxon>
        <taxon>Gunneridae</taxon>
        <taxon>Pentapetalae</taxon>
        <taxon>asterids</taxon>
        <taxon>lamiids</taxon>
        <taxon>Lamiales</taxon>
        <taxon>Linderniaceae</taxon>
        <taxon>Torenia</taxon>
    </lineage>
</organism>
<protein>
    <submittedName>
        <fullName evidence="2">Defensin-like cystein-rich peptide</fullName>
    </submittedName>
</protein>
<evidence type="ECO:0000313" key="2">
    <source>
        <dbReference type="EMBL" id="BAH29752.1"/>
    </source>
</evidence>
<feature type="chain" id="PRO_5002895901" evidence="1">
    <location>
        <begin position="26"/>
        <end position="105"/>
    </location>
</feature>
<feature type="signal peptide" evidence="1">
    <location>
        <begin position="1"/>
        <end position="25"/>
    </location>
</feature>
<reference evidence="2" key="1">
    <citation type="journal article" date="2009" name="Nature">
        <title>Defensin-like polypeptide LUREs are pollen tube attractants secreted from synergid cells.</title>
        <authorList>
            <person name="Okuda S."/>
            <person name="Tsutsui H."/>
            <person name="Shiina K."/>
            <person name="Sprunck S."/>
            <person name="Takeuchi H."/>
            <person name="Yui R."/>
            <person name="Kasahara R.D."/>
            <person name="Hamamura Y."/>
            <person name="Mizukami A."/>
            <person name="Suzaki D."/>
            <person name="Kawano N."/>
            <person name="Sakakibara T."/>
            <person name="Namiki S."/>
            <person name="Itoh K."/>
            <person name="Otsuka K."/>
            <person name="Matsuzaki M."/>
            <person name="Nozaki H."/>
            <person name="Kuroiwa T."/>
            <person name="Nakano A."/>
            <person name="Kanaoka M.M."/>
            <person name="Dresselhaus T."/>
            <person name="Sasaki N."/>
            <person name="Higashiyama T."/>
        </authorList>
    </citation>
    <scope>NUCLEOTIDE SEQUENCE</scope>
    <source>
        <tissue evidence="2">Mature ovule</tissue>
    </source>
</reference>
<proteinExistence type="predicted"/>